<dbReference type="InterPro" id="IPR039036">
    <property type="entry name" value="Granulin_fam"/>
</dbReference>
<evidence type="ECO:0000256" key="4">
    <source>
        <dbReference type="ARBA" id="ARBA00023157"/>
    </source>
</evidence>
<feature type="domain" description="Granulins" evidence="6">
    <location>
        <begin position="419"/>
        <end position="432"/>
    </location>
</feature>
<keyword evidence="3" id="KW-0964">Secreted</keyword>
<name>A0A6J0U195_9SAUR</name>
<dbReference type="Proteomes" id="UP001652642">
    <property type="component" value="Chromosome 6"/>
</dbReference>
<feature type="domain" description="Granulins" evidence="6">
    <location>
        <begin position="498"/>
        <end position="511"/>
    </location>
</feature>
<dbReference type="SUPFAM" id="SSF57277">
    <property type="entry name" value="Granulin repeat"/>
    <property type="match status" value="8"/>
</dbReference>
<dbReference type="PANTHER" id="PTHR12274">
    <property type="entry name" value="GRANULIN"/>
    <property type="match status" value="1"/>
</dbReference>
<protein>
    <submittedName>
        <fullName evidence="8">Progranulin isoform X1</fullName>
    </submittedName>
</protein>
<dbReference type="KEGG" id="pvt:110081363"/>
<comment type="subcellular location">
    <subcellularLocation>
        <location evidence="1">Secreted</location>
    </subcellularLocation>
</comment>
<dbReference type="AlphaFoldDB" id="A0A6J0U195"/>
<feature type="domain" description="Granulins" evidence="6">
    <location>
        <begin position="113"/>
        <end position="126"/>
    </location>
</feature>
<evidence type="ECO:0000313" key="8">
    <source>
        <dbReference type="RefSeq" id="XP_020653648.2"/>
    </source>
</evidence>
<dbReference type="SMART" id="SM00277">
    <property type="entry name" value="GRAN"/>
    <property type="match status" value="9"/>
</dbReference>
<dbReference type="InParanoid" id="A0A6J0U195"/>
<keyword evidence="7" id="KW-1185">Reference proteome</keyword>
<dbReference type="OrthoDB" id="5854875at2759"/>
<keyword evidence="4" id="KW-1015">Disulfide bond</keyword>
<dbReference type="CTD" id="2896"/>
<dbReference type="GO" id="GO:0005576">
    <property type="term" value="C:extracellular region"/>
    <property type="evidence" value="ECO:0007669"/>
    <property type="project" value="UniProtKB-SubCell"/>
</dbReference>
<feature type="domain" description="Granulins" evidence="6">
    <location>
        <begin position="730"/>
        <end position="743"/>
    </location>
</feature>
<feature type="domain" description="Granulins" evidence="6">
    <location>
        <begin position="263"/>
        <end position="276"/>
    </location>
</feature>
<dbReference type="RefSeq" id="XP_020653648.2">
    <property type="nucleotide sequence ID" value="XM_020797989.2"/>
</dbReference>
<feature type="signal peptide" evidence="5">
    <location>
        <begin position="1"/>
        <end position="30"/>
    </location>
</feature>
<organism evidence="7 8">
    <name type="scientific">Pogona vitticeps</name>
    <name type="common">central bearded dragon</name>
    <dbReference type="NCBI Taxonomy" id="103695"/>
    <lineage>
        <taxon>Eukaryota</taxon>
        <taxon>Metazoa</taxon>
        <taxon>Chordata</taxon>
        <taxon>Craniata</taxon>
        <taxon>Vertebrata</taxon>
        <taxon>Euteleostomi</taxon>
        <taxon>Lepidosauria</taxon>
        <taxon>Squamata</taxon>
        <taxon>Bifurcata</taxon>
        <taxon>Unidentata</taxon>
        <taxon>Episquamata</taxon>
        <taxon>Toxicofera</taxon>
        <taxon>Iguania</taxon>
        <taxon>Acrodonta</taxon>
        <taxon>Agamidae</taxon>
        <taxon>Amphibolurinae</taxon>
        <taxon>Pogona</taxon>
    </lineage>
</organism>
<evidence type="ECO:0000256" key="1">
    <source>
        <dbReference type="ARBA" id="ARBA00004613"/>
    </source>
</evidence>
<proteinExistence type="inferred from homology"/>
<feature type="domain" description="Granulins" evidence="6">
    <location>
        <begin position="339"/>
        <end position="352"/>
    </location>
</feature>
<dbReference type="InterPro" id="IPR037277">
    <property type="entry name" value="Granulin_sf"/>
</dbReference>
<dbReference type="PANTHER" id="PTHR12274:SF3">
    <property type="entry name" value="PROGRANULIN"/>
    <property type="match status" value="1"/>
</dbReference>
<keyword evidence="5" id="KW-0732">Signal</keyword>
<accession>A0A6J0U195</accession>
<evidence type="ECO:0000259" key="6">
    <source>
        <dbReference type="PROSITE" id="PS00799"/>
    </source>
</evidence>
<comment type="similarity">
    <text evidence="2">Belongs to the granulin family.</text>
</comment>
<feature type="chain" id="PRO_5046688784" evidence="5">
    <location>
        <begin position="31"/>
        <end position="774"/>
    </location>
</feature>
<dbReference type="InterPro" id="IPR000118">
    <property type="entry name" value="Granulin"/>
</dbReference>
<feature type="domain" description="Granulins" evidence="6">
    <location>
        <begin position="181"/>
        <end position="194"/>
    </location>
</feature>
<gene>
    <name evidence="8" type="primary">GRN</name>
</gene>
<dbReference type="Pfam" id="PF00396">
    <property type="entry name" value="Granulin"/>
    <property type="match status" value="9"/>
</dbReference>
<evidence type="ECO:0000256" key="2">
    <source>
        <dbReference type="ARBA" id="ARBA00010093"/>
    </source>
</evidence>
<dbReference type="GeneID" id="110081363"/>
<dbReference type="Gene3D" id="2.10.25.160">
    <property type="entry name" value="Granulin"/>
    <property type="match status" value="9"/>
</dbReference>
<evidence type="ECO:0000256" key="3">
    <source>
        <dbReference type="ARBA" id="ARBA00022525"/>
    </source>
</evidence>
<evidence type="ECO:0000313" key="7">
    <source>
        <dbReference type="Proteomes" id="UP001652642"/>
    </source>
</evidence>
<evidence type="ECO:0000256" key="5">
    <source>
        <dbReference type="SAM" id="SignalP"/>
    </source>
</evidence>
<reference evidence="8" key="1">
    <citation type="submission" date="2025-08" db="UniProtKB">
        <authorList>
            <consortium name="RefSeq"/>
        </authorList>
    </citation>
    <scope>IDENTIFICATION</scope>
</reference>
<sequence>MTVPGMLGRFVAKMWAQLIMCLVLSGRAFSLQCPDGSHCGESSACCQLPGGKYACCDPPQFVGTSLRMLSPESVNEISGVECPDGSTCPLEYSCLLTVDAAFACCPWKEAIPCADGHHCCPLGSHCSADGRSCLQSEVSTPAIVSAVQCPDHESECPNDSTCCMMPDGTWGCCPMPEAFCCSDKIHCCPHDTTCDLEHERCSSASGEQPLGKKFPAKKRALALSLAQKNICPGNHSTCPDLATCCLFPTGQYGCCPLQNAVCCNDHLHCCPQGTTCDLSHSKCTMTSRWSWPITRLSVDLQTARDVVCDPEHACPDGNTCCRTVSGKWGCCPLEEAVCCADHIHCCPKGYQCNVEMGTCEKEENRSVPWLLKTDARSTASSSGMAVPCDHQTTCPDGQTCCRLVSGAWGCCPVPQAVCCPDHAHCCPSGYHCDPSQGSCLKSGNSVPWLEKKPAIVAIASSSRDTKCDDKTSCADGQTCCRLVTGVWACCPFPQAVCCKDHVHCCPNGYNCNVQRSACVKSSASSQLISLAPVRARQVEDVKCDDKTSCKDGQTCCQLASGEWGCCPFPQAVCCADRVHCCPNGYTCDPSSGTCQESSHSLPWAPKHPARMTQIRGIRCNDTVSCEEGQTCCKGVSGAWSCCQLPNAVCCDDHQHCCPSGYTCNVAAQTCEKQQEAGDLASGGLLMASRLSISSRDVSCGDQHYCRDGQTCCEASSGGWACCPYDKGSCCTDRRHCCPAGFRCSRSGFECYKKWPPRWDAGAFSPRSPPSRPLL</sequence>
<feature type="domain" description="Granulins" evidence="6">
    <location>
        <begin position="650"/>
        <end position="663"/>
    </location>
</feature>
<feature type="domain" description="Granulins" evidence="6">
    <location>
        <begin position="574"/>
        <end position="587"/>
    </location>
</feature>
<dbReference type="PROSITE" id="PS00799">
    <property type="entry name" value="GRANULINS"/>
    <property type="match status" value="9"/>
</dbReference>